<dbReference type="GO" id="GO:0043565">
    <property type="term" value="F:sequence-specific DNA binding"/>
    <property type="evidence" value="ECO:0007669"/>
    <property type="project" value="InterPro"/>
</dbReference>
<evidence type="ECO:0000313" key="7">
    <source>
        <dbReference type="Proteomes" id="UP000886817"/>
    </source>
</evidence>
<dbReference type="PANTHER" id="PTHR43280">
    <property type="entry name" value="ARAC-FAMILY TRANSCRIPTIONAL REGULATOR"/>
    <property type="match status" value="1"/>
</dbReference>
<dbReference type="InterPro" id="IPR014710">
    <property type="entry name" value="RmlC-like_jellyroll"/>
</dbReference>
<evidence type="ECO:0000256" key="1">
    <source>
        <dbReference type="ARBA" id="ARBA00023015"/>
    </source>
</evidence>
<keyword evidence="1" id="KW-0805">Transcription regulation</keyword>
<dbReference type="PROSITE" id="PS01124">
    <property type="entry name" value="HTH_ARAC_FAMILY_2"/>
    <property type="match status" value="1"/>
</dbReference>
<dbReference type="SUPFAM" id="SSF51182">
    <property type="entry name" value="RmlC-like cupins"/>
    <property type="match status" value="1"/>
</dbReference>
<dbReference type="InterPro" id="IPR018060">
    <property type="entry name" value="HTH_AraC"/>
</dbReference>
<name>A0A9D1WHU1_9FIRM</name>
<keyword evidence="3" id="KW-0804">Transcription</keyword>
<evidence type="ECO:0000256" key="2">
    <source>
        <dbReference type="ARBA" id="ARBA00023125"/>
    </source>
</evidence>
<protein>
    <submittedName>
        <fullName evidence="6">AraC family transcriptional regulator</fullName>
    </submittedName>
</protein>
<gene>
    <name evidence="6" type="ORF">IAA45_07270</name>
</gene>
<evidence type="ECO:0000313" key="6">
    <source>
        <dbReference type="EMBL" id="HIX59496.1"/>
    </source>
</evidence>
<dbReference type="Gene3D" id="2.60.120.10">
    <property type="entry name" value="Jelly Rolls"/>
    <property type="match status" value="1"/>
</dbReference>
<dbReference type="InterPro" id="IPR011051">
    <property type="entry name" value="RmlC_Cupin_sf"/>
</dbReference>
<keyword evidence="2" id="KW-0238">DNA-binding</keyword>
<feature type="compositionally biased region" description="Basic and acidic residues" evidence="4">
    <location>
        <begin position="194"/>
        <end position="213"/>
    </location>
</feature>
<reference evidence="6" key="1">
    <citation type="journal article" date="2021" name="PeerJ">
        <title>Extensive microbial diversity within the chicken gut microbiome revealed by metagenomics and culture.</title>
        <authorList>
            <person name="Gilroy R."/>
            <person name="Ravi A."/>
            <person name="Getino M."/>
            <person name="Pursley I."/>
            <person name="Horton D.L."/>
            <person name="Alikhan N.F."/>
            <person name="Baker D."/>
            <person name="Gharbi K."/>
            <person name="Hall N."/>
            <person name="Watson M."/>
            <person name="Adriaenssens E.M."/>
            <person name="Foster-Nyarko E."/>
            <person name="Jarju S."/>
            <person name="Secka A."/>
            <person name="Antonio M."/>
            <person name="Oren A."/>
            <person name="Chaudhuri R.R."/>
            <person name="La Ragione R."/>
            <person name="Hildebrand F."/>
            <person name="Pallen M.J."/>
        </authorList>
    </citation>
    <scope>NUCLEOTIDE SEQUENCE</scope>
    <source>
        <strain evidence="6">ChiSjej1B19-8411</strain>
    </source>
</reference>
<comment type="caution">
    <text evidence="6">The sequence shown here is derived from an EMBL/GenBank/DDBJ whole genome shotgun (WGS) entry which is preliminary data.</text>
</comment>
<dbReference type="EMBL" id="DXEX01000159">
    <property type="protein sequence ID" value="HIX59496.1"/>
    <property type="molecule type" value="Genomic_DNA"/>
</dbReference>
<proteinExistence type="predicted"/>
<dbReference type="Pfam" id="PF12833">
    <property type="entry name" value="HTH_18"/>
    <property type="match status" value="1"/>
</dbReference>
<evidence type="ECO:0000256" key="3">
    <source>
        <dbReference type="ARBA" id="ARBA00023163"/>
    </source>
</evidence>
<dbReference type="SMART" id="SM00342">
    <property type="entry name" value="HTH_ARAC"/>
    <property type="match status" value="1"/>
</dbReference>
<reference evidence="6" key="2">
    <citation type="submission" date="2021-04" db="EMBL/GenBank/DDBJ databases">
        <authorList>
            <person name="Gilroy R."/>
        </authorList>
    </citation>
    <scope>NUCLEOTIDE SEQUENCE</scope>
    <source>
        <strain evidence="6">ChiSjej1B19-8411</strain>
    </source>
</reference>
<dbReference type="Proteomes" id="UP000886817">
    <property type="component" value="Unassembled WGS sequence"/>
</dbReference>
<dbReference type="GO" id="GO:0003700">
    <property type="term" value="F:DNA-binding transcription factor activity"/>
    <property type="evidence" value="ECO:0007669"/>
    <property type="project" value="InterPro"/>
</dbReference>
<dbReference type="InterPro" id="IPR018062">
    <property type="entry name" value="HTH_AraC-typ_CS"/>
</dbReference>
<dbReference type="Gene3D" id="1.10.10.60">
    <property type="entry name" value="Homeodomain-like"/>
    <property type="match status" value="2"/>
</dbReference>
<evidence type="ECO:0000259" key="5">
    <source>
        <dbReference type="PROSITE" id="PS01124"/>
    </source>
</evidence>
<sequence length="358" mass="42464">MKNKPYLKEERYHGTTEFPCAFYDMGEEGEKLEVKHHWHEELEMIYFHDGSYEIQVGMDSYRGDRESFWFINPGELHSMLARRPCEESAVVFHLRMLNFDSYDLVQSRLLAPLSSGNLALPRMVEAGNPVFDRIKREYLDIREQFLSVERKRGAGETEENSPGMEIPEKELFQNQEEIPEKELFQNQEEIPEKELFRNQEEIPEKESPRDQRSDPGCQILVKAGLLKILGILWESGLFRENVPESNFRMEALKGSLSYVREHYREKIYLRQLADKAGMNEQYFCRFFKKVIGKSPMAYVNEYRVRCSMALLRDTDRTVMEISLECGFHNLGNYLREFRRLTETTPLQYRKWCQDKKSK</sequence>
<dbReference type="AlphaFoldDB" id="A0A9D1WHU1"/>
<evidence type="ECO:0000256" key="4">
    <source>
        <dbReference type="SAM" id="MobiDB-lite"/>
    </source>
</evidence>
<dbReference type="InterPro" id="IPR009057">
    <property type="entry name" value="Homeodomain-like_sf"/>
</dbReference>
<accession>A0A9D1WHU1</accession>
<dbReference type="PROSITE" id="PS00041">
    <property type="entry name" value="HTH_ARAC_FAMILY_1"/>
    <property type="match status" value="1"/>
</dbReference>
<dbReference type="SUPFAM" id="SSF46689">
    <property type="entry name" value="Homeodomain-like"/>
    <property type="match status" value="2"/>
</dbReference>
<organism evidence="6 7">
    <name type="scientific">Candidatus Blautia gallistercoris</name>
    <dbReference type="NCBI Taxonomy" id="2838490"/>
    <lineage>
        <taxon>Bacteria</taxon>
        <taxon>Bacillati</taxon>
        <taxon>Bacillota</taxon>
        <taxon>Clostridia</taxon>
        <taxon>Lachnospirales</taxon>
        <taxon>Lachnospiraceae</taxon>
        <taxon>Blautia</taxon>
    </lineage>
</organism>
<feature type="region of interest" description="Disordered" evidence="4">
    <location>
        <begin position="194"/>
        <end position="215"/>
    </location>
</feature>
<feature type="domain" description="HTH araC/xylS-type" evidence="5">
    <location>
        <begin position="253"/>
        <end position="351"/>
    </location>
</feature>
<dbReference type="PANTHER" id="PTHR43280:SF2">
    <property type="entry name" value="HTH-TYPE TRANSCRIPTIONAL REGULATOR EXSA"/>
    <property type="match status" value="1"/>
</dbReference>